<gene>
    <name evidence="2" type="ORF">CTI12_AA550650</name>
</gene>
<dbReference type="AlphaFoldDB" id="A0A2U1KYG4"/>
<keyword evidence="3" id="KW-1185">Reference proteome</keyword>
<organism evidence="2 3">
    <name type="scientific">Artemisia annua</name>
    <name type="common">Sweet wormwood</name>
    <dbReference type="NCBI Taxonomy" id="35608"/>
    <lineage>
        <taxon>Eukaryota</taxon>
        <taxon>Viridiplantae</taxon>
        <taxon>Streptophyta</taxon>
        <taxon>Embryophyta</taxon>
        <taxon>Tracheophyta</taxon>
        <taxon>Spermatophyta</taxon>
        <taxon>Magnoliopsida</taxon>
        <taxon>eudicotyledons</taxon>
        <taxon>Gunneridae</taxon>
        <taxon>Pentapetalae</taxon>
        <taxon>asterids</taxon>
        <taxon>campanulids</taxon>
        <taxon>Asterales</taxon>
        <taxon>Asteraceae</taxon>
        <taxon>Asteroideae</taxon>
        <taxon>Anthemideae</taxon>
        <taxon>Artemisiinae</taxon>
        <taxon>Artemisia</taxon>
    </lineage>
</organism>
<protein>
    <recommendedName>
        <fullName evidence="1">Reverse transcriptase zinc-binding domain-containing protein</fullName>
    </recommendedName>
</protein>
<comment type="caution">
    <text evidence="2">The sequence shown here is derived from an EMBL/GenBank/DDBJ whole genome shotgun (WGS) entry which is preliminary data.</text>
</comment>
<dbReference type="Pfam" id="PF13966">
    <property type="entry name" value="zf-RVT"/>
    <property type="match status" value="1"/>
</dbReference>
<evidence type="ECO:0000313" key="2">
    <source>
        <dbReference type="EMBL" id="PWA41815.1"/>
    </source>
</evidence>
<feature type="domain" description="Reverse transcriptase zinc-binding" evidence="1">
    <location>
        <begin position="133"/>
        <end position="183"/>
    </location>
</feature>
<dbReference type="InterPro" id="IPR026960">
    <property type="entry name" value="RVT-Znf"/>
</dbReference>
<name>A0A2U1KYG4_ARTAN</name>
<accession>A0A2U1KYG4</accession>
<evidence type="ECO:0000259" key="1">
    <source>
        <dbReference type="Pfam" id="PF13966"/>
    </source>
</evidence>
<dbReference type="OrthoDB" id="1435780at2759"/>
<reference evidence="2 3" key="1">
    <citation type="journal article" date="2018" name="Mol. Plant">
        <title>The genome of Artemisia annua provides insight into the evolution of Asteraceae family and artemisinin biosynthesis.</title>
        <authorList>
            <person name="Shen Q."/>
            <person name="Zhang L."/>
            <person name="Liao Z."/>
            <person name="Wang S."/>
            <person name="Yan T."/>
            <person name="Shi P."/>
            <person name="Liu M."/>
            <person name="Fu X."/>
            <person name="Pan Q."/>
            <person name="Wang Y."/>
            <person name="Lv Z."/>
            <person name="Lu X."/>
            <person name="Zhang F."/>
            <person name="Jiang W."/>
            <person name="Ma Y."/>
            <person name="Chen M."/>
            <person name="Hao X."/>
            <person name="Li L."/>
            <person name="Tang Y."/>
            <person name="Lv G."/>
            <person name="Zhou Y."/>
            <person name="Sun X."/>
            <person name="Brodelius P.E."/>
            <person name="Rose J.K.C."/>
            <person name="Tang K."/>
        </authorList>
    </citation>
    <scope>NUCLEOTIDE SEQUENCE [LARGE SCALE GENOMIC DNA]</scope>
    <source>
        <strain evidence="3">cv. Huhao1</strain>
        <tissue evidence="2">Leaf</tissue>
    </source>
</reference>
<proteinExistence type="predicted"/>
<dbReference type="Proteomes" id="UP000245207">
    <property type="component" value="Unassembled WGS sequence"/>
</dbReference>
<dbReference type="PANTHER" id="PTHR33116">
    <property type="entry name" value="REVERSE TRANSCRIPTASE ZINC-BINDING DOMAIN-CONTAINING PROTEIN-RELATED-RELATED"/>
    <property type="match status" value="1"/>
</dbReference>
<dbReference type="PANTHER" id="PTHR33116:SF78">
    <property type="entry name" value="OS12G0587133 PROTEIN"/>
    <property type="match status" value="1"/>
</dbReference>
<sequence>MAKINVQKSNILGVCVSNEDVSEMAKLIGCGAANLPLKYLSVPVGCNMSRCSNWNAIIHKFSSKLSQWKAHNDRGCNVTNRLQVSDWSFVLRRLPRRGEESSQFTSLLSAIEAVSLSDHNDSWLWSLDSSSGFTVASVRSLIDANSLDVDSNATRWNRSIPIKVNVFLWRLMLNKLPTRVNLLVFASM</sequence>
<evidence type="ECO:0000313" key="3">
    <source>
        <dbReference type="Proteomes" id="UP000245207"/>
    </source>
</evidence>
<dbReference type="EMBL" id="PKPP01012816">
    <property type="protein sequence ID" value="PWA41815.1"/>
    <property type="molecule type" value="Genomic_DNA"/>
</dbReference>